<dbReference type="EC" id="2.7.13.3" evidence="2"/>
<evidence type="ECO:0000313" key="4">
    <source>
        <dbReference type="Proteomes" id="UP000218263"/>
    </source>
</evidence>
<keyword evidence="3" id="KW-0808">Transferase</keyword>
<dbReference type="InterPro" id="IPR003018">
    <property type="entry name" value="GAF"/>
</dbReference>
<keyword evidence="3" id="KW-0418">Kinase</keyword>
<gene>
    <name evidence="3" type="ORF">MgSA37_03763</name>
</gene>
<dbReference type="SUPFAM" id="SSF55781">
    <property type="entry name" value="GAF domain-like"/>
    <property type="match status" value="1"/>
</dbReference>
<evidence type="ECO:0000256" key="1">
    <source>
        <dbReference type="ARBA" id="ARBA00000085"/>
    </source>
</evidence>
<dbReference type="GO" id="GO:0000155">
    <property type="term" value="F:phosphorelay sensor kinase activity"/>
    <property type="evidence" value="ECO:0007669"/>
    <property type="project" value="InterPro"/>
</dbReference>
<reference evidence="3 4" key="1">
    <citation type="submission" date="2015-12" db="EMBL/GenBank/DDBJ databases">
        <title>Genome sequence of Mucilaginibacter gotjawali.</title>
        <authorList>
            <person name="Lee J.S."/>
            <person name="Lee K.C."/>
            <person name="Kim K.K."/>
            <person name="Lee B.W."/>
        </authorList>
    </citation>
    <scope>NUCLEOTIDE SEQUENCE [LARGE SCALE GENOMIC DNA]</scope>
    <source>
        <strain evidence="3 4">SA3-7</strain>
    </source>
</reference>
<dbReference type="Proteomes" id="UP000218263">
    <property type="component" value="Chromosome"/>
</dbReference>
<dbReference type="KEGG" id="mgot:MgSA37_03763"/>
<organism evidence="3 4">
    <name type="scientific">Mucilaginibacter gotjawali</name>
    <dbReference type="NCBI Taxonomy" id="1550579"/>
    <lineage>
        <taxon>Bacteria</taxon>
        <taxon>Pseudomonadati</taxon>
        <taxon>Bacteroidota</taxon>
        <taxon>Sphingobacteriia</taxon>
        <taxon>Sphingobacteriales</taxon>
        <taxon>Sphingobacteriaceae</taxon>
        <taxon>Mucilaginibacter</taxon>
    </lineage>
</organism>
<sequence length="374" mass="42246">MIIEDLRLQEGQGIIDFTPEINKELQPIVEQAFAITGMPYAFIAFSGGDVVYLRIKYGPIEKSISGHLSFCVHITLHNGALTINDTLLDERFAGSTMVCGDPGIRFFAGVPLITPKGEGIGALCVMGLKPGFLNSHQQMALELLGNQVVKVLEFKVITKMLEKKQNELMEQKKINDEANIRLRSFFESSTNFQVLLGKHGEIIDFNRTAYNFIRMVHKVKPLRGDQLVKYLEPAFVSTFIRLYNQALDGQRAFVEGSTDYEELGLIWWEATFETARNHQDDIIGVSYLIRNVTERKIKEQKIIAQNASLLKIAHIQAHEFRAPLTSIMGLMGLIKEHDYKAPKEYLQLLEQAVQSLDITIRHIVGNIDDAVNLQ</sequence>
<dbReference type="CDD" id="cd00082">
    <property type="entry name" value="HisKA"/>
    <property type="match status" value="1"/>
</dbReference>
<name>A0A120MZ69_9SPHI</name>
<dbReference type="Pfam" id="PF01590">
    <property type="entry name" value="GAF"/>
    <property type="match status" value="1"/>
</dbReference>
<dbReference type="PANTHER" id="PTHR43102:SF2">
    <property type="entry name" value="GAF DOMAIN-CONTAINING PROTEIN"/>
    <property type="match status" value="1"/>
</dbReference>
<dbReference type="AlphaFoldDB" id="A0A120MZ69"/>
<proteinExistence type="predicted"/>
<keyword evidence="4" id="KW-1185">Reference proteome</keyword>
<dbReference type="InterPro" id="IPR029016">
    <property type="entry name" value="GAF-like_dom_sf"/>
</dbReference>
<dbReference type="Gene3D" id="3.30.450.40">
    <property type="match status" value="1"/>
</dbReference>
<dbReference type="Gene3D" id="1.10.287.130">
    <property type="match status" value="1"/>
</dbReference>
<protein>
    <recommendedName>
        <fullName evidence="2">histidine kinase</fullName>
        <ecNumber evidence="2">2.7.13.3</ecNumber>
    </recommendedName>
</protein>
<dbReference type="OrthoDB" id="741455at2"/>
<dbReference type="SUPFAM" id="SSF55785">
    <property type="entry name" value="PYP-like sensor domain (PAS domain)"/>
    <property type="match status" value="1"/>
</dbReference>
<dbReference type="RefSeq" id="WP_096353950.1">
    <property type="nucleotide sequence ID" value="NZ_AP017313.1"/>
</dbReference>
<dbReference type="InterPro" id="IPR003661">
    <property type="entry name" value="HisK_dim/P_dom"/>
</dbReference>
<dbReference type="InterPro" id="IPR036097">
    <property type="entry name" value="HisK_dim/P_sf"/>
</dbReference>
<dbReference type="SUPFAM" id="SSF47384">
    <property type="entry name" value="Homodimeric domain of signal transducing histidine kinase"/>
    <property type="match status" value="1"/>
</dbReference>
<evidence type="ECO:0000313" key="3">
    <source>
        <dbReference type="EMBL" id="BAU55573.1"/>
    </source>
</evidence>
<dbReference type="Gene3D" id="3.30.450.20">
    <property type="entry name" value="PAS domain"/>
    <property type="match status" value="1"/>
</dbReference>
<accession>A0A120MZ69</accession>
<dbReference type="PANTHER" id="PTHR43102">
    <property type="entry name" value="SLR1143 PROTEIN"/>
    <property type="match status" value="1"/>
</dbReference>
<evidence type="ECO:0000256" key="2">
    <source>
        <dbReference type="ARBA" id="ARBA00012438"/>
    </source>
</evidence>
<dbReference type="InterPro" id="IPR035965">
    <property type="entry name" value="PAS-like_dom_sf"/>
</dbReference>
<dbReference type="EMBL" id="AP017313">
    <property type="protein sequence ID" value="BAU55573.1"/>
    <property type="molecule type" value="Genomic_DNA"/>
</dbReference>
<comment type="catalytic activity">
    <reaction evidence="1">
        <text>ATP + protein L-histidine = ADP + protein N-phospho-L-histidine.</text>
        <dbReference type="EC" id="2.7.13.3"/>
    </reaction>
</comment>